<evidence type="ECO:0000313" key="1">
    <source>
        <dbReference type="EMBL" id="KEO75954.1"/>
    </source>
</evidence>
<dbReference type="RefSeq" id="WP_035068399.1">
    <property type="nucleotide sequence ID" value="NZ_JMIH01000001.1"/>
</dbReference>
<dbReference type="eggNOG" id="ENOG5033UZ9">
    <property type="taxonomic scope" value="Bacteria"/>
</dbReference>
<accession>A0A074L425</accession>
<evidence type="ECO:0000313" key="2">
    <source>
        <dbReference type="Proteomes" id="UP000027821"/>
    </source>
</evidence>
<dbReference type="OrthoDB" id="838123at2"/>
<dbReference type="Proteomes" id="UP000027821">
    <property type="component" value="Unassembled WGS sequence"/>
</dbReference>
<name>A0A074L425_9BACT</name>
<keyword evidence="2" id="KW-1185">Reference proteome</keyword>
<reference evidence="1 2" key="1">
    <citation type="submission" date="2014-04" db="EMBL/GenBank/DDBJ databases">
        <title>Characterization and application of a salt tolerant electro-active bacterium.</title>
        <authorList>
            <person name="Yang L."/>
            <person name="Wei S."/>
            <person name="Tay Q.X.M."/>
        </authorList>
    </citation>
    <scope>NUCLEOTIDE SEQUENCE [LARGE SCALE GENOMIC DNA]</scope>
    <source>
        <strain evidence="1 2">LY1</strain>
    </source>
</reference>
<comment type="caution">
    <text evidence="1">The sequence shown here is derived from an EMBL/GenBank/DDBJ whole genome shotgun (WGS) entry which is preliminary data.</text>
</comment>
<gene>
    <name evidence="1" type="ORF">EL17_00130</name>
</gene>
<proteinExistence type="predicted"/>
<dbReference type="EMBL" id="JMIH01000001">
    <property type="protein sequence ID" value="KEO75954.1"/>
    <property type="molecule type" value="Genomic_DNA"/>
</dbReference>
<evidence type="ECO:0008006" key="3">
    <source>
        <dbReference type="Google" id="ProtNLM"/>
    </source>
</evidence>
<dbReference type="AlphaFoldDB" id="A0A074L425"/>
<organism evidence="1 2">
    <name type="scientific">Anditalea andensis</name>
    <dbReference type="NCBI Taxonomy" id="1048983"/>
    <lineage>
        <taxon>Bacteria</taxon>
        <taxon>Pseudomonadati</taxon>
        <taxon>Bacteroidota</taxon>
        <taxon>Cytophagia</taxon>
        <taxon>Cytophagales</taxon>
        <taxon>Cytophagaceae</taxon>
        <taxon>Anditalea</taxon>
    </lineage>
</organism>
<sequence>MKPFAIFALIVIVFVSFSNTLEAQVYLGGGRAVSFFTPASLDHQYGYGAIIQRQIYLEESRFSLTPTLQGALLTNRQYFEYLPEYYTTVTLSTHLNYDVLSINKFRITPFAGPSFIWATGLQAGGLVFDALPVNFYRLGLEAGLSATYIYSENFSVKFIPLTYIWGTREYVQGNVLSFLFQIK</sequence>
<protein>
    <recommendedName>
        <fullName evidence="3">Outer membrane protein beta-barrel domain-containing protein</fullName>
    </recommendedName>
</protein>